<dbReference type="Proteomes" id="UP001295462">
    <property type="component" value="Unassembled WGS sequence"/>
</dbReference>
<evidence type="ECO:0000313" key="2">
    <source>
        <dbReference type="Proteomes" id="UP001295462"/>
    </source>
</evidence>
<protein>
    <submittedName>
        <fullName evidence="1">Uncharacterized protein</fullName>
    </submittedName>
</protein>
<dbReference type="EMBL" id="CAKMUD010000116">
    <property type="protein sequence ID" value="CAH1602553.1"/>
    <property type="molecule type" value="Genomic_DNA"/>
</dbReference>
<sequence length="43" mass="4651">MKNKRILGAPDVCNTVSPLIGGIQKAAVSLSLFLYSFLPIKVF</sequence>
<dbReference type="AlphaFoldDB" id="A0AAU9QVP5"/>
<accession>A0AAU9QVP5</accession>
<evidence type="ECO:0000313" key="1">
    <source>
        <dbReference type="EMBL" id="CAH1602553.1"/>
    </source>
</evidence>
<comment type="caution">
    <text evidence="1">The sequence shown here is derived from an EMBL/GenBank/DDBJ whole genome shotgun (WGS) entry which is preliminary data.</text>
</comment>
<gene>
    <name evidence="1" type="ORF">THF1A12_60029</name>
</gene>
<name>A0AAU9QVP5_9VIBR</name>
<proteinExistence type="predicted"/>
<organism evidence="1 2">
    <name type="scientific">Vibrio jasicida</name>
    <dbReference type="NCBI Taxonomy" id="766224"/>
    <lineage>
        <taxon>Bacteria</taxon>
        <taxon>Pseudomonadati</taxon>
        <taxon>Pseudomonadota</taxon>
        <taxon>Gammaproteobacteria</taxon>
        <taxon>Vibrionales</taxon>
        <taxon>Vibrionaceae</taxon>
        <taxon>Vibrio</taxon>
    </lineage>
</organism>
<reference evidence="1" key="1">
    <citation type="submission" date="2022-01" db="EMBL/GenBank/DDBJ databases">
        <authorList>
            <person name="Lagorce A."/>
        </authorList>
    </citation>
    <scope>NUCLEOTIDE SEQUENCE</scope>
    <source>
        <strain evidence="1">Th15_F1_A12</strain>
    </source>
</reference>